<evidence type="ECO:0000313" key="2">
    <source>
        <dbReference type="EMBL" id="MBK3519896.1"/>
    </source>
</evidence>
<feature type="signal peptide" evidence="1">
    <location>
        <begin position="1"/>
        <end position="17"/>
    </location>
</feature>
<comment type="caution">
    <text evidence="2">The sequence shown here is derived from an EMBL/GenBank/DDBJ whole genome shotgun (WGS) entry which is preliminary data.</text>
</comment>
<reference evidence="2 3" key="1">
    <citation type="submission" date="2021-01" db="EMBL/GenBank/DDBJ databases">
        <title>Carboxyliciviraga sp.nov., isolated from coastal sediments.</title>
        <authorList>
            <person name="Lu D."/>
            <person name="Zhang T."/>
        </authorList>
    </citation>
    <scope>NUCLEOTIDE SEQUENCE [LARGE SCALE GENOMIC DNA]</scope>
    <source>
        <strain evidence="2 3">N1Y132</strain>
    </source>
</reference>
<keyword evidence="3" id="KW-1185">Reference proteome</keyword>
<feature type="chain" id="PRO_5045566250" description="Lipoprotein" evidence="1">
    <location>
        <begin position="18"/>
        <end position="223"/>
    </location>
</feature>
<protein>
    <recommendedName>
        <fullName evidence="4">Lipoprotein</fullName>
    </recommendedName>
</protein>
<evidence type="ECO:0000256" key="1">
    <source>
        <dbReference type="SAM" id="SignalP"/>
    </source>
</evidence>
<accession>A0ABS1HQN6</accession>
<gene>
    <name evidence="2" type="ORF">JIV24_21335</name>
</gene>
<name>A0ABS1HQN6_9BACT</name>
<dbReference type="Proteomes" id="UP000605676">
    <property type="component" value="Unassembled WGS sequence"/>
</dbReference>
<keyword evidence="1" id="KW-0732">Signal</keyword>
<organism evidence="2 3">
    <name type="scientific">Carboxylicivirga marina</name>
    <dbReference type="NCBI Taxonomy" id="2800988"/>
    <lineage>
        <taxon>Bacteria</taxon>
        <taxon>Pseudomonadati</taxon>
        <taxon>Bacteroidota</taxon>
        <taxon>Bacteroidia</taxon>
        <taxon>Marinilabiliales</taxon>
        <taxon>Marinilabiliaceae</taxon>
        <taxon>Carboxylicivirga</taxon>
    </lineage>
</organism>
<dbReference type="PROSITE" id="PS51257">
    <property type="entry name" value="PROKAR_LIPOPROTEIN"/>
    <property type="match status" value="1"/>
</dbReference>
<evidence type="ECO:0000313" key="3">
    <source>
        <dbReference type="Proteomes" id="UP000605676"/>
    </source>
</evidence>
<dbReference type="EMBL" id="JAENRR010000101">
    <property type="protein sequence ID" value="MBK3519896.1"/>
    <property type="molecule type" value="Genomic_DNA"/>
</dbReference>
<evidence type="ECO:0008006" key="4">
    <source>
        <dbReference type="Google" id="ProtNLM"/>
    </source>
</evidence>
<dbReference type="RefSeq" id="WP_200467115.1">
    <property type="nucleotide sequence ID" value="NZ_JAENRR010000101.1"/>
</dbReference>
<sequence>MKYLLFATLLVSLMACSKQPSPLANFEQYFYEPEKLQNGKVFTFQKVSTLETVQILKKHVHKNGKKLIATIQSTSGVVYDSTLIEPTFPYNYSHIYRFDYDSSGTFEGLSEGTIKKDEVTDNGMHSIFQFKHEDILYKIDKEQEYVCDTTYIWKGEALPAIYFKYTNEFKSWHKYLFFLSSSHQREGYFMYAKGLGVVKYGSVFNGVKEDWELKDITLNPQLD</sequence>
<proteinExistence type="predicted"/>